<dbReference type="Gene3D" id="2.10.109.10">
    <property type="entry name" value="Umud Fragment, subunit A"/>
    <property type="match status" value="1"/>
</dbReference>
<evidence type="ECO:0000256" key="7">
    <source>
        <dbReference type="RuleBase" id="RU003993"/>
    </source>
</evidence>
<evidence type="ECO:0000256" key="2">
    <source>
        <dbReference type="ARBA" id="ARBA00009370"/>
    </source>
</evidence>
<evidence type="ECO:0000259" key="9">
    <source>
        <dbReference type="Pfam" id="PF10502"/>
    </source>
</evidence>
<dbReference type="GO" id="GO:0009003">
    <property type="term" value="F:signal peptidase activity"/>
    <property type="evidence" value="ECO:0007669"/>
    <property type="project" value="UniProtKB-EC"/>
</dbReference>
<keyword evidence="7" id="KW-0812">Transmembrane</keyword>
<evidence type="ECO:0000256" key="5">
    <source>
        <dbReference type="ARBA" id="ARBA00022801"/>
    </source>
</evidence>
<dbReference type="GO" id="GO:0006465">
    <property type="term" value="P:signal peptide processing"/>
    <property type="evidence" value="ECO:0007669"/>
    <property type="project" value="InterPro"/>
</dbReference>
<reference evidence="10 11" key="1">
    <citation type="submission" date="2017-09" db="EMBL/GenBank/DDBJ databases">
        <title>Depth-based differentiation of microbial function through sediment-hosted aquifers and enrichment of novel symbionts in the deep terrestrial subsurface.</title>
        <authorList>
            <person name="Probst A.J."/>
            <person name="Ladd B."/>
            <person name="Jarett J.K."/>
            <person name="Geller-Mcgrath D.E."/>
            <person name="Sieber C.M."/>
            <person name="Emerson J.B."/>
            <person name="Anantharaman K."/>
            <person name="Thomas B.C."/>
            <person name="Malmstrom R."/>
            <person name="Stieglmeier M."/>
            <person name="Klingl A."/>
            <person name="Woyke T."/>
            <person name="Ryan C.M."/>
            <person name="Banfield J.F."/>
        </authorList>
    </citation>
    <scope>NUCLEOTIDE SEQUENCE [LARGE SCALE GENOMIC DNA]</scope>
    <source>
        <strain evidence="10">CG22_combo_CG10-13_8_21_14_all_42_17</strain>
    </source>
</reference>
<dbReference type="CDD" id="cd06530">
    <property type="entry name" value="S26_SPase_I"/>
    <property type="match status" value="1"/>
</dbReference>
<feature type="active site" evidence="6">
    <location>
        <position position="37"/>
    </location>
</feature>
<dbReference type="EC" id="3.4.21.89" evidence="3 7"/>
<dbReference type="InterPro" id="IPR000223">
    <property type="entry name" value="Pept_S26A_signal_pept_1"/>
</dbReference>
<dbReference type="GO" id="GO:0004252">
    <property type="term" value="F:serine-type endopeptidase activity"/>
    <property type="evidence" value="ECO:0007669"/>
    <property type="project" value="InterPro"/>
</dbReference>
<comment type="catalytic activity">
    <reaction evidence="1 7">
        <text>Cleavage of hydrophobic, N-terminal signal or leader sequences from secreted and periplasmic proteins.</text>
        <dbReference type="EC" id="3.4.21.89"/>
    </reaction>
</comment>
<dbReference type="PROSITE" id="PS00760">
    <property type="entry name" value="SPASE_I_2"/>
    <property type="match status" value="1"/>
</dbReference>
<dbReference type="NCBIfam" id="TIGR02227">
    <property type="entry name" value="sigpep_I_bact"/>
    <property type="match status" value="1"/>
</dbReference>
<dbReference type="Proteomes" id="UP000229794">
    <property type="component" value="Unassembled WGS sequence"/>
</dbReference>
<sequence length="182" mass="20764">MNQNFFKELVKLIILSLLIVVPFRLYVAQPFIVEGASMDPTFETGNYLIVDEFTYHFKKPERGSVLVFKYPRDPKKSFIKRVIGLPGETVSISLGQITIINEEHPEGFLLDEPYVKLGKKDTANYILGQGEYFVLGDNRFSSADSRVWGPVPEENFIGRPIIRFYPPALFPGDNSKNIKKTE</sequence>
<evidence type="ECO:0000256" key="3">
    <source>
        <dbReference type="ARBA" id="ARBA00013208"/>
    </source>
</evidence>
<dbReference type="InterPro" id="IPR019758">
    <property type="entry name" value="Pept_S26A_signal_pept_1_CS"/>
</dbReference>
<dbReference type="Pfam" id="PF10502">
    <property type="entry name" value="Peptidase_S26"/>
    <property type="match status" value="1"/>
</dbReference>
<dbReference type="PANTHER" id="PTHR43390">
    <property type="entry name" value="SIGNAL PEPTIDASE I"/>
    <property type="match status" value="1"/>
</dbReference>
<keyword evidence="4 7" id="KW-0645">Protease</keyword>
<comment type="caution">
    <text evidence="10">The sequence shown here is derived from an EMBL/GenBank/DDBJ whole genome shotgun (WGS) entry which is preliminary data.</text>
</comment>
<feature type="transmembrane region" description="Helical" evidence="7">
    <location>
        <begin position="12"/>
        <end position="32"/>
    </location>
</feature>
<dbReference type="PROSITE" id="PS00761">
    <property type="entry name" value="SPASE_I_3"/>
    <property type="match status" value="1"/>
</dbReference>
<feature type="active site" evidence="6">
    <location>
        <position position="80"/>
    </location>
</feature>
<evidence type="ECO:0000313" key="11">
    <source>
        <dbReference type="Proteomes" id="UP000229794"/>
    </source>
</evidence>
<feature type="domain" description="Peptidase S26" evidence="9">
    <location>
        <begin position="7"/>
        <end position="164"/>
    </location>
</feature>
<comment type="subcellular location">
    <subcellularLocation>
        <location evidence="8">Membrane</location>
        <topology evidence="8">Single-pass type II membrane protein</topology>
    </subcellularLocation>
</comment>
<keyword evidence="7" id="KW-0472">Membrane</keyword>
<dbReference type="GO" id="GO:0016020">
    <property type="term" value="C:membrane"/>
    <property type="evidence" value="ECO:0007669"/>
    <property type="project" value="UniProtKB-SubCell"/>
</dbReference>
<dbReference type="InterPro" id="IPR019533">
    <property type="entry name" value="Peptidase_S26"/>
</dbReference>
<evidence type="ECO:0000256" key="4">
    <source>
        <dbReference type="ARBA" id="ARBA00022670"/>
    </source>
</evidence>
<keyword evidence="5 7" id="KW-0378">Hydrolase</keyword>
<evidence type="ECO:0000313" key="10">
    <source>
        <dbReference type="EMBL" id="PIP55921.1"/>
    </source>
</evidence>
<dbReference type="PRINTS" id="PR00727">
    <property type="entry name" value="LEADERPTASE"/>
</dbReference>
<dbReference type="AlphaFoldDB" id="A0A2H0BE58"/>
<organism evidence="10 11">
    <name type="scientific">Candidatus Zambryskibacteria bacterium CG22_combo_CG10-13_8_21_14_all_42_17</name>
    <dbReference type="NCBI Taxonomy" id="1975118"/>
    <lineage>
        <taxon>Bacteria</taxon>
        <taxon>Candidatus Zambryskiibacteriota</taxon>
    </lineage>
</organism>
<dbReference type="SUPFAM" id="SSF51306">
    <property type="entry name" value="LexA/Signal peptidase"/>
    <property type="match status" value="1"/>
</dbReference>
<protein>
    <recommendedName>
        <fullName evidence="3 7">Signal peptidase I</fullName>
        <ecNumber evidence="3 7">3.4.21.89</ecNumber>
    </recommendedName>
</protein>
<evidence type="ECO:0000256" key="1">
    <source>
        <dbReference type="ARBA" id="ARBA00000677"/>
    </source>
</evidence>
<dbReference type="InterPro" id="IPR019756">
    <property type="entry name" value="Pept_S26A_signal_pept_1_Ser-AS"/>
</dbReference>
<accession>A0A2H0BE58</accession>
<comment type="similarity">
    <text evidence="2 8">Belongs to the peptidase S26 family.</text>
</comment>
<evidence type="ECO:0000256" key="6">
    <source>
        <dbReference type="PIRSR" id="PIRSR600223-1"/>
    </source>
</evidence>
<dbReference type="PANTHER" id="PTHR43390:SF1">
    <property type="entry name" value="CHLOROPLAST PROCESSING PEPTIDASE"/>
    <property type="match status" value="1"/>
</dbReference>
<dbReference type="InterPro" id="IPR036286">
    <property type="entry name" value="LexA/Signal_pep-like_sf"/>
</dbReference>
<dbReference type="PROSITE" id="PS00501">
    <property type="entry name" value="SPASE_I_1"/>
    <property type="match status" value="1"/>
</dbReference>
<gene>
    <name evidence="10" type="primary">lepB</name>
    <name evidence="10" type="ORF">COX06_00435</name>
</gene>
<dbReference type="InterPro" id="IPR019757">
    <property type="entry name" value="Pept_S26A_signal_pept_1_Lys-AS"/>
</dbReference>
<dbReference type="EMBL" id="PCST01000007">
    <property type="protein sequence ID" value="PIP55921.1"/>
    <property type="molecule type" value="Genomic_DNA"/>
</dbReference>
<keyword evidence="7" id="KW-1133">Transmembrane helix</keyword>
<name>A0A2H0BE58_9BACT</name>
<proteinExistence type="inferred from homology"/>
<evidence type="ECO:0000256" key="8">
    <source>
        <dbReference type="RuleBase" id="RU362042"/>
    </source>
</evidence>